<keyword evidence="1" id="KW-0862">Zinc</keyword>
<dbReference type="EMBL" id="CACVKT020000559">
    <property type="protein sequence ID" value="CAC5360324.1"/>
    <property type="molecule type" value="Genomic_DNA"/>
</dbReference>
<proteinExistence type="predicted"/>
<feature type="domain" description="C2H2-type" evidence="3">
    <location>
        <begin position="555"/>
        <end position="584"/>
    </location>
</feature>
<dbReference type="InterPro" id="IPR048366">
    <property type="entry name" value="TNP-like_GBD"/>
</dbReference>
<feature type="coiled-coil region" evidence="2">
    <location>
        <begin position="450"/>
        <end position="484"/>
    </location>
</feature>
<keyword evidence="5" id="KW-1185">Reference proteome</keyword>
<evidence type="ECO:0000256" key="2">
    <source>
        <dbReference type="SAM" id="Coils"/>
    </source>
</evidence>
<dbReference type="Proteomes" id="UP000507470">
    <property type="component" value="Unassembled WGS sequence"/>
</dbReference>
<keyword evidence="1" id="KW-0479">Metal-binding</keyword>
<accession>A0A6J8A2K4</accession>
<evidence type="ECO:0000313" key="5">
    <source>
        <dbReference type="Proteomes" id="UP000507470"/>
    </source>
</evidence>
<dbReference type="AlphaFoldDB" id="A0A6J8A2K4"/>
<dbReference type="PROSITE" id="PS00028">
    <property type="entry name" value="ZINC_FINGER_C2H2_1"/>
    <property type="match status" value="1"/>
</dbReference>
<dbReference type="OrthoDB" id="6141124at2759"/>
<dbReference type="Pfam" id="PF21788">
    <property type="entry name" value="TNP-like_GBD"/>
    <property type="match status" value="1"/>
</dbReference>
<reference evidence="4 5" key="1">
    <citation type="submission" date="2020-06" db="EMBL/GenBank/DDBJ databases">
        <authorList>
            <person name="Li R."/>
            <person name="Bekaert M."/>
        </authorList>
    </citation>
    <scope>NUCLEOTIDE SEQUENCE [LARGE SCALE GENOMIC DNA]</scope>
    <source>
        <strain evidence="5">wild</strain>
    </source>
</reference>
<evidence type="ECO:0000259" key="3">
    <source>
        <dbReference type="PROSITE" id="PS50157"/>
    </source>
</evidence>
<evidence type="ECO:0000313" key="4">
    <source>
        <dbReference type="EMBL" id="CAC5360324.1"/>
    </source>
</evidence>
<dbReference type="InterPro" id="IPR013087">
    <property type="entry name" value="Znf_C2H2_type"/>
</dbReference>
<evidence type="ECO:0000256" key="1">
    <source>
        <dbReference type="PROSITE-ProRule" id="PRU00042"/>
    </source>
</evidence>
<organism evidence="4 5">
    <name type="scientific">Mytilus coruscus</name>
    <name type="common">Sea mussel</name>
    <dbReference type="NCBI Taxonomy" id="42192"/>
    <lineage>
        <taxon>Eukaryota</taxon>
        <taxon>Metazoa</taxon>
        <taxon>Spiralia</taxon>
        <taxon>Lophotrochozoa</taxon>
        <taxon>Mollusca</taxon>
        <taxon>Bivalvia</taxon>
        <taxon>Autobranchia</taxon>
        <taxon>Pteriomorphia</taxon>
        <taxon>Mytilida</taxon>
        <taxon>Mytiloidea</taxon>
        <taxon>Mytilidae</taxon>
        <taxon>Mytilinae</taxon>
        <taxon>Mytilus</taxon>
    </lineage>
</organism>
<dbReference type="SMART" id="SM00355">
    <property type="entry name" value="ZnF_C2H2"/>
    <property type="match status" value="2"/>
</dbReference>
<keyword evidence="1" id="KW-0863">Zinc-finger</keyword>
<dbReference type="GO" id="GO:0008270">
    <property type="term" value="F:zinc ion binding"/>
    <property type="evidence" value="ECO:0007669"/>
    <property type="project" value="UniProtKB-KW"/>
</dbReference>
<protein>
    <recommendedName>
        <fullName evidence="3">C2H2-type domain-containing protein</fullName>
    </recommendedName>
</protein>
<dbReference type="Gene3D" id="3.30.160.60">
    <property type="entry name" value="Classic Zinc Finger"/>
    <property type="match status" value="1"/>
</dbReference>
<dbReference type="SUPFAM" id="SSF57667">
    <property type="entry name" value="beta-beta-alpha zinc fingers"/>
    <property type="match status" value="1"/>
</dbReference>
<dbReference type="PROSITE" id="PS50157">
    <property type="entry name" value="ZINC_FINGER_C2H2_2"/>
    <property type="match status" value="1"/>
</dbReference>
<keyword evidence="2" id="KW-0175">Coiled coil</keyword>
<name>A0A6J8A2K4_MYTCO</name>
<dbReference type="InterPro" id="IPR036236">
    <property type="entry name" value="Znf_C2H2_sf"/>
</dbReference>
<sequence>MIYLLEHYYRIGVDSEMDVEERNMPRKNLLTSSVLKFPQLSLLNLYCCISQYPDISVPIKLSASGAVVSSDGTEYTNVKEWTSYEFFTCLPPEADISKLKFKAKGFFTEPGRKGRPFYRILHNLNTSVESEIDNGPKTSHFLSHISDKSPLTLNELMLYSLMRILAFKYANYRDALAKFVHVLNKFDSNILIEDDLETLFLNSEDLLVKRYNIFSDIVKSFTHENAHQLIKALNDEDFDESIFDDAQFVCDNFKISRQLCNLTYENDNAFCTLKYSWPLISHNFPLWSHQIHRNEQSSFLCKHDIRRSNLNEKCVEIHEDLNFSVLIHGQKIDFDWTDLPKKITSNADIVEILNFTDSLKICNGFQICDFTEVTKENMKDSFYIIDSYVRGVKIGNFLKSPSCLHATSPMAINLCVNCNNLRNHLYKKRFTKKTHNIKHPNKINYKFKSKDELAKDCAKMSSKYRDLEKKISNLKSKLEHTEKVLSGDDKDLREMFINLQEGFLALNEKVNNPICCWSQCSAGTFDCIYDLLKHIDNAHLMEGNESVKAPIDKVYSCNWIHCKKAFKKKSLLKKHVNEHTGAEKDLFLKHLIEDQAKALVTPAKQMKWHPSVIKYCLANYKSKKQYNDLSKSGFLKLPSGRLLRYYRNFDKQNSGWNCENIEKMAQLAKNDNRSLQSKLGALVFDEMKIKEGLVCICDGASENRKFITTNAATLPGNPKEKHYCINPYTNGPLYFMSDPPHLIKKLRNNIHSSGHHDVHKRKVWFDGKEIIWEHFVSVYKREILRAVPLTKLNADAIYLNNFSKMRVNLAVHALSEEVANEMEQNENEATKSTQTYIRKSCLLFNIFNSENSINCNNDPRIKQLDDIRAWFLKWENDLENKYIMPSEVQKHNISWQTRQDVHLTISAFLDLIKYISSEQFQTMYPSKPYIIPKRLSQDIVESWFSQQRACCGSSREPTVMQYGYNCTKLLSLKRASTDIDNTSYGHASIQEVNSDDKKMNYIYASSRGAGLIIESAEVKYFPGATIEQLAHYAYDDLKDTTGKKVVYFFAGITNITTKLTKSNMVAQVGKYGEVIFNDNHTCFNFQKIIENTKKFLSQIDVVCIFSTVPGMSLKDWNNIRLSQNKTSHLLYTKDYEEMQTKLHQCLNDINKSIIQTNGDEGVCTPHLASTIILVKSGRKTISCTMSLLMECMPPPN</sequence>
<gene>
    <name evidence="4" type="ORF">MCOR_2844</name>
</gene>